<dbReference type="EMBL" id="JABFAB010000001">
    <property type="protein sequence ID" value="MBA0639866.1"/>
    <property type="molecule type" value="Genomic_DNA"/>
</dbReference>
<evidence type="ECO:0000313" key="1">
    <source>
        <dbReference type="EMBL" id="MBA0639866.1"/>
    </source>
</evidence>
<accession>A0A7J8TNQ3</accession>
<protein>
    <recommendedName>
        <fullName evidence="3">RNase H type-1 domain-containing protein</fullName>
    </recommendedName>
</protein>
<dbReference type="Proteomes" id="UP000593573">
    <property type="component" value="Unassembled WGS sequence"/>
</dbReference>
<name>A0A7J8TNQ3_9ROSI</name>
<reference evidence="1 2" key="1">
    <citation type="journal article" date="2019" name="Genome Biol. Evol.">
        <title>Insights into the evolution of the New World diploid cottons (Gossypium, subgenus Houzingenia) based on genome sequencing.</title>
        <authorList>
            <person name="Grover C.E."/>
            <person name="Arick M.A. 2nd"/>
            <person name="Thrash A."/>
            <person name="Conover J.L."/>
            <person name="Sanders W.S."/>
            <person name="Peterson D.G."/>
            <person name="Frelichowski J.E."/>
            <person name="Scheffler J.A."/>
            <person name="Scheffler B.E."/>
            <person name="Wendel J.F."/>
        </authorList>
    </citation>
    <scope>NUCLEOTIDE SEQUENCE [LARGE SCALE GENOMIC DNA]</scope>
    <source>
        <strain evidence="1">57</strain>
        <tissue evidence="1">Leaf</tissue>
    </source>
</reference>
<keyword evidence="2" id="KW-1185">Reference proteome</keyword>
<sequence>MTVNERVPTPFAAEVLALLQVVQVGLDLRLRQKISRSGNRVAHELTRVTVESLRNTDLEN</sequence>
<gene>
    <name evidence="1" type="ORF">Goklo_022866</name>
</gene>
<proteinExistence type="predicted"/>
<dbReference type="AlphaFoldDB" id="A0A7J8TNQ3"/>
<comment type="caution">
    <text evidence="1">The sequence shown here is derived from an EMBL/GenBank/DDBJ whole genome shotgun (WGS) entry which is preliminary data.</text>
</comment>
<evidence type="ECO:0000313" key="2">
    <source>
        <dbReference type="Proteomes" id="UP000593573"/>
    </source>
</evidence>
<organism evidence="1 2">
    <name type="scientific">Gossypium klotzschianum</name>
    <dbReference type="NCBI Taxonomy" id="34286"/>
    <lineage>
        <taxon>Eukaryota</taxon>
        <taxon>Viridiplantae</taxon>
        <taxon>Streptophyta</taxon>
        <taxon>Embryophyta</taxon>
        <taxon>Tracheophyta</taxon>
        <taxon>Spermatophyta</taxon>
        <taxon>Magnoliopsida</taxon>
        <taxon>eudicotyledons</taxon>
        <taxon>Gunneridae</taxon>
        <taxon>Pentapetalae</taxon>
        <taxon>rosids</taxon>
        <taxon>malvids</taxon>
        <taxon>Malvales</taxon>
        <taxon>Malvaceae</taxon>
        <taxon>Malvoideae</taxon>
        <taxon>Gossypium</taxon>
    </lineage>
</organism>
<evidence type="ECO:0008006" key="3">
    <source>
        <dbReference type="Google" id="ProtNLM"/>
    </source>
</evidence>